<dbReference type="EMBL" id="JBAMIC010000013">
    <property type="protein sequence ID" value="KAK7096652.1"/>
    <property type="molecule type" value="Genomic_DNA"/>
</dbReference>
<evidence type="ECO:0000313" key="4">
    <source>
        <dbReference type="Proteomes" id="UP001374579"/>
    </source>
</evidence>
<dbReference type="Gene3D" id="2.60.120.40">
    <property type="match status" value="1"/>
</dbReference>
<proteinExistence type="predicted"/>
<dbReference type="Pfam" id="PF00386">
    <property type="entry name" value="C1q"/>
    <property type="match status" value="1"/>
</dbReference>
<comment type="caution">
    <text evidence="3">The sequence shown here is derived from an EMBL/GenBank/DDBJ whole genome shotgun (WGS) entry which is preliminary data.</text>
</comment>
<evidence type="ECO:0000256" key="1">
    <source>
        <dbReference type="SAM" id="SignalP"/>
    </source>
</evidence>
<dbReference type="InterPro" id="IPR001073">
    <property type="entry name" value="C1q_dom"/>
</dbReference>
<feature type="chain" id="PRO_5042880237" description="C1q domain-containing protein" evidence="1">
    <location>
        <begin position="28"/>
        <end position="388"/>
    </location>
</feature>
<evidence type="ECO:0000313" key="3">
    <source>
        <dbReference type="EMBL" id="KAK7096652.1"/>
    </source>
</evidence>
<dbReference type="Proteomes" id="UP001374579">
    <property type="component" value="Unassembled WGS sequence"/>
</dbReference>
<gene>
    <name evidence="3" type="ORF">V1264_003733</name>
</gene>
<keyword evidence="4" id="KW-1185">Reference proteome</keyword>
<keyword evidence="1" id="KW-0732">Signal</keyword>
<accession>A0AAN9B0H6</accession>
<feature type="signal peptide" evidence="1">
    <location>
        <begin position="1"/>
        <end position="27"/>
    </location>
</feature>
<dbReference type="SUPFAM" id="SSF49842">
    <property type="entry name" value="TNF-like"/>
    <property type="match status" value="1"/>
</dbReference>
<organism evidence="3 4">
    <name type="scientific">Littorina saxatilis</name>
    <dbReference type="NCBI Taxonomy" id="31220"/>
    <lineage>
        <taxon>Eukaryota</taxon>
        <taxon>Metazoa</taxon>
        <taxon>Spiralia</taxon>
        <taxon>Lophotrochozoa</taxon>
        <taxon>Mollusca</taxon>
        <taxon>Gastropoda</taxon>
        <taxon>Caenogastropoda</taxon>
        <taxon>Littorinimorpha</taxon>
        <taxon>Littorinoidea</taxon>
        <taxon>Littorinidae</taxon>
        <taxon>Littorina</taxon>
    </lineage>
</organism>
<sequence>MKTTSTFPLPTLLLLLLSLGELRLAMTSSVLISPFTVRESGVYIVTMVSDPDGPEQAEVVLLINGQQTKFRAYGTDRVIGGLSVAIPLNAGDKVGADASGVPAGNSGLRINIGFVGYDKNFYRTFHCDGGAITNSYGHHYASFNEQYTKTRLWSDVTAYTTTSRYFFDVPKNGLYWVMARPDPPGGGWTSFDIGGRQFQAYSRHGMPTSASAALYLTSQTKLDMELLGTSSMEGATMLSYVYLEGNTPEYLGRSVFHMAFTSSVNKHARMYNADEKVLFSRDANLNMGDLYDSKTGVFSISINGTYIISLRGHPKSGGTLNLSLHRNVHAVFDSISARGASSGQAAVFDWLAGDKLYVNVALGNRNVGPNTMISIALLWKTGAKRERA</sequence>
<name>A0AAN9B0H6_9CAEN</name>
<feature type="domain" description="C1q" evidence="2">
    <location>
        <begin position="259"/>
        <end position="363"/>
    </location>
</feature>
<dbReference type="AlphaFoldDB" id="A0AAN9B0H6"/>
<reference evidence="3 4" key="1">
    <citation type="submission" date="2024-02" db="EMBL/GenBank/DDBJ databases">
        <title>Chromosome-scale genome assembly of the rough periwinkle Littorina saxatilis.</title>
        <authorList>
            <person name="De Jode A."/>
            <person name="Faria R."/>
            <person name="Formenti G."/>
            <person name="Sims Y."/>
            <person name="Smith T.P."/>
            <person name="Tracey A."/>
            <person name="Wood J.M.D."/>
            <person name="Zagrodzka Z.B."/>
            <person name="Johannesson K."/>
            <person name="Butlin R.K."/>
            <person name="Leder E.H."/>
        </authorList>
    </citation>
    <scope>NUCLEOTIDE SEQUENCE [LARGE SCALE GENOMIC DNA]</scope>
    <source>
        <strain evidence="3">Snail1</strain>
        <tissue evidence="3">Muscle</tissue>
    </source>
</reference>
<evidence type="ECO:0000259" key="2">
    <source>
        <dbReference type="Pfam" id="PF00386"/>
    </source>
</evidence>
<protein>
    <recommendedName>
        <fullName evidence="2">C1q domain-containing protein</fullName>
    </recommendedName>
</protein>
<dbReference type="InterPro" id="IPR008983">
    <property type="entry name" value="Tumour_necrosis_fac-like_dom"/>
</dbReference>